<gene>
    <name evidence="2" type="ORF">DP939_35055</name>
</gene>
<protein>
    <submittedName>
        <fullName evidence="2">Uncharacterized protein</fullName>
    </submittedName>
</protein>
<dbReference type="RefSeq" id="WP_113985133.1">
    <property type="nucleotide sequence ID" value="NZ_QMEY01000022.1"/>
</dbReference>
<evidence type="ECO:0000256" key="1">
    <source>
        <dbReference type="SAM" id="MobiDB-lite"/>
    </source>
</evidence>
<dbReference type="AlphaFoldDB" id="A0A366LPY7"/>
<reference evidence="2 3" key="1">
    <citation type="submission" date="2018-06" db="EMBL/GenBank/DDBJ databases">
        <title>Sphaerisporangium craniellae sp. nov., isolated from a marine sponge in the South China Sea.</title>
        <authorList>
            <person name="Li L."/>
        </authorList>
    </citation>
    <scope>NUCLEOTIDE SEQUENCE [LARGE SCALE GENOMIC DNA]</scope>
    <source>
        <strain evidence="2 3">LHW63015</strain>
    </source>
</reference>
<feature type="compositionally biased region" description="Basic and acidic residues" evidence="1">
    <location>
        <begin position="101"/>
        <end position="123"/>
    </location>
</feature>
<proteinExistence type="predicted"/>
<organism evidence="2 3">
    <name type="scientific">Spongiactinospora rosea</name>
    <dbReference type="NCBI Taxonomy" id="2248750"/>
    <lineage>
        <taxon>Bacteria</taxon>
        <taxon>Bacillati</taxon>
        <taxon>Actinomycetota</taxon>
        <taxon>Actinomycetes</taxon>
        <taxon>Streptosporangiales</taxon>
        <taxon>Streptosporangiaceae</taxon>
        <taxon>Spongiactinospora</taxon>
    </lineage>
</organism>
<name>A0A366LPY7_9ACTN</name>
<dbReference type="OrthoDB" id="3525411at2"/>
<sequence length="442" mass="47019">MRWNLRRTLALGAAVTLIGVGLPSAAYSERDPNLCKELYGPSAPDYMVCDNMTAPEDVLDVVNFWLKDDGKNLKDAEPNPPNVADCSEPGAVCPEDGEGDGTPRGDGDPAPDDYKEPEGKPECDTPGSICSIDGTPVDARKLAVGAADIQGAAQTAEGRALISAKDAGLRAWIDTELADDWKAGAEQFAAAVKRVGALAAQPGVQGIRFTSQLGYNQTFTDAGQIAKFVTATSAALRIAAPGKKLAVHTVVPELACGADDTCKQAMAQKYPLLTPDKVESYLTTGAVDHLALDSGLMRSEYAPYKLDAKRALRNQWVQIRARAWDAFLHIAAEDASFAGAGGSKLTAQQTTGVIAERVSQAIMDGAAETVNLWSRWQDDQGQVYRIMGEKHAGSASWDQLTKLDEIRPRLATLYNPGAPEVDPAADLKKLSEAFGQVFVTVG</sequence>
<comment type="caution">
    <text evidence="2">The sequence shown here is derived from an EMBL/GenBank/DDBJ whole genome shotgun (WGS) entry which is preliminary data.</text>
</comment>
<dbReference type="EMBL" id="QMEY01000022">
    <property type="protein sequence ID" value="RBQ15593.1"/>
    <property type="molecule type" value="Genomic_DNA"/>
</dbReference>
<evidence type="ECO:0000313" key="3">
    <source>
        <dbReference type="Proteomes" id="UP000253303"/>
    </source>
</evidence>
<keyword evidence="3" id="KW-1185">Reference proteome</keyword>
<feature type="region of interest" description="Disordered" evidence="1">
    <location>
        <begin position="72"/>
        <end position="128"/>
    </location>
</feature>
<accession>A0A366LPY7</accession>
<evidence type="ECO:0000313" key="2">
    <source>
        <dbReference type="EMBL" id="RBQ15593.1"/>
    </source>
</evidence>
<dbReference type="Proteomes" id="UP000253303">
    <property type="component" value="Unassembled WGS sequence"/>
</dbReference>